<dbReference type="HAMAP" id="MF_00361">
    <property type="entry name" value="NAD_kinase"/>
    <property type="match status" value="1"/>
</dbReference>
<dbReference type="AlphaFoldDB" id="A0A4T0IU33"/>
<dbReference type="Gene3D" id="3.40.50.10330">
    <property type="entry name" value="Probable inorganic polyphosphate/atp-NAD kinase, domain 1"/>
    <property type="match status" value="1"/>
</dbReference>
<evidence type="ECO:0000256" key="6">
    <source>
        <dbReference type="ARBA" id="ARBA00022857"/>
    </source>
</evidence>
<keyword evidence="7" id="KW-0520">NAD</keyword>
<sequence>MFRSLNRLKPALEFLPNKVDFELRPLGRSWEQESSTRHSVRWFHVRVCLILLLFSPLFSFCRSSGNHSLNWISQPRNILLVKKSHSESSSNAMHHVINHIRSKFSDTNIIVEDGVSRELAAVHGIHGLYTASQANESTLLSKVDFAITLGGDGTALHTASLFPTGPVPPVLSFSTGTLGFLLPFHVNTYKSAIDDVFNSTVSVIKRMRLMCTLHDASGRLIDDLDVSHVLNEVALHRGRYPHLVQIEIYVDGMPLTEAVADGLIVSTPTGSSAYSLSAGGPLVHPCVQSIVLTPICPRSLSFRPVILPSDSTVQLRMSSKARSKPDVSLDGREVMQLENDNYIQIAMSPFPLPSINRAAQYDPESRTSTPRLPSEKQLAQSALDRLGRAQDDWVRDINDLLNFNSRFESKGHEIYHGGQDD</sequence>
<proteinExistence type="inferred from homology"/>
<dbReference type="SUPFAM" id="SSF111331">
    <property type="entry name" value="NAD kinase/diacylglycerol kinase-like"/>
    <property type="match status" value="1"/>
</dbReference>
<evidence type="ECO:0000256" key="7">
    <source>
        <dbReference type="ARBA" id="ARBA00023027"/>
    </source>
</evidence>
<dbReference type="Pfam" id="PF01513">
    <property type="entry name" value="NAD_kinase"/>
    <property type="match status" value="1"/>
</dbReference>
<keyword evidence="4" id="KW-0418">Kinase</keyword>
<evidence type="ECO:0000256" key="8">
    <source>
        <dbReference type="SAM" id="MobiDB-lite"/>
    </source>
</evidence>
<evidence type="ECO:0008006" key="11">
    <source>
        <dbReference type="Google" id="ProtNLM"/>
    </source>
</evidence>
<dbReference type="GO" id="GO:0006741">
    <property type="term" value="P:NADP+ biosynthetic process"/>
    <property type="evidence" value="ECO:0007669"/>
    <property type="project" value="InterPro"/>
</dbReference>
<evidence type="ECO:0000256" key="1">
    <source>
        <dbReference type="ARBA" id="ARBA00010995"/>
    </source>
</evidence>
<evidence type="ECO:0000313" key="9">
    <source>
        <dbReference type="EMBL" id="TIB33529.1"/>
    </source>
</evidence>
<dbReference type="GO" id="GO:0003951">
    <property type="term" value="F:NAD+ kinase activity"/>
    <property type="evidence" value="ECO:0007669"/>
    <property type="project" value="InterPro"/>
</dbReference>
<keyword evidence="2" id="KW-0808">Transferase</keyword>
<dbReference type="PANTHER" id="PTHR20275">
    <property type="entry name" value="NAD KINASE"/>
    <property type="match status" value="1"/>
</dbReference>
<dbReference type="Pfam" id="PF20143">
    <property type="entry name" value="NAD_kinase_C"/>
    <property type="match status" value="1"/>
</dbReference>
<evidence type="ECO:0000256" key="5">
    <source>
        <dbReference type="ARBA" id="ARBA00022840"/>
    </source>
</evidence>
<dbReference type="PANTHER" id="PTHR20275:SF26">
    <property type="entry name" value="NADH KINASE POS5, MITOCHONDRIAL"/>
    <property type="match status" value="1"/>
</dbReference>
<evidence type="ECO:0000256" key="2">
    <source>
        <dbReference type="ARBA" id="ARBA00022679"/>
    </source>
</evidence>
<reference evidence="9 10" key="1">
    <citation type="submission" date="2019-03" db="EMBL/GenBank/DDBJ databases">
        <title>Sequencing 23 genomes of Wallemia ichthyophaga.</title>
        <authorList>
            <person name="Gostincar C."/>
        </authorList>
    </citation>
    <scope>NUCLEOTIDE SEQUENCE [LARGE SCALE GENOMIC DNA]</scope>
    <source>
        <strain evidence="9 10">EXF-6200</strain>
    </source>
</reference>
<comment type="similarity">
    <text evidence="1">Belongs to the NAD kinase family.</text>
</comment>
<dbReference type="FunFam" id="2.60.200.30:FF:000009">
    <property type="entry name" value="Poly(P)/ATP NAD kinase"/>
    <property type="match status" value="1"/>
</dbReference>
<name>A0A4T0IU33_WALIC</name>
<dbReference type="EMBL" id="SPOI01000182">
    <property type="protein sequence ID" value="TIB33529.1"/>
    <property type="molecule type" value="Genomic_DNA"/>
</dbReference>
<dbReference type="InterPro" id="IPR017437">
    <property type="entry name" value="ATP-NAD_kinase_PpnK-typ_C"/>
</dbReference>
<evidence type="ECO:0000256" key="3">
    <source>
        <dbReference type="ARBA" id="ARBA00022741"/>
    </source>
</evidence>
<evidence type="ECO:0000313" key="10">
    <source>
        <dbReference type="Proteomes" id="UP000310689"/>
    </source>
</evidence>
<dbReference type="Gene3D" id="2.60.200.30">
    <property type="entry name" value="Probable inorganic polyphosphate/atp-NAD kinase, domain 2"/>
    <property type="match status" value="1"/>
</dbReference>
<protein>
    <recommendedName>
        <fullName evidence="11">NADH kinase pos5, mitochondrial</fullName>
    </recommendedName>
</protein>
<keyword evidence="5" id="KW-0067">ATP-binding</keyword>
<dbReference type="InterPro" id="IPR017438">
    <property type="entry name" value="ATP-NAD_kinase_N"/>
</dbReference>
<organism evidence="9 10">
    <name type="scientific">Wallemia ichthyophaga</name>
    <dbReference type="NCBI Taxonomy" id="245174"/>
    <lineage>
        <taxon>Eukaryota</taxon>
        <taxon>Fungi</taxon>
        <taxon>Dikarya</taxon>
        <taxon>Basidiomycota</taxon>
        <taxon>Wallemiomycotina</taxon>
        <taxon>Wallemiomycetes</taxon>
        <taxon>Wallemiales</taxon>
        <taxon>Wallemiaceae</taxon>
        <taxon>Wallemia</taxon>
    </lineage>
</organism>
<keyword evidence="6" id="KW-0521">NADP</keyword>
<dbReference type="InterPro" id="IPR016064">
    <property type="entry name" value="NAD/diacylglycerol_kinase_sf"/>
</dbReference>
<dbReference type="Proteomes" id="UP000310689">
    <property type="component" value="Unassembled WGS sequence"/>
</dbReference>
<feature type="region of interest" description="Disordered" evidence="8">
    <location>
        <begin position="356"/>
        <end position="376"/>
    </location>
</feature>
<keyword evidence="3" id="KW-0547">Nucleotide-binding</keyword>
<accession>A0A4T0IU33</accession>
<dbReference type="GO" id="GO:0005524">
    <property type="term" value="F:ATP binding"/>
    <property type="evidence" value="ECO:0007669"/>
    <property type="project" value="UniProtKB-KW"/>
</dbReference>
<evidence type="ECO:0000256" key="4">
    <source>
        <dbReference type="ARBA" id="ARBA00022777"/>
    </source>
</evidence>
<dbReference type="GO" id="GO:0019674">
    <property type="term" value="P:NAD+ metabolic process"/>
    <property type="evidence" value="ECO:0007669"/>
    <property type="project" value="InterPro"/>
</dbReference>
<dbReference type="InterPro" id="IPR002504">
    <property type="entry name" value="NADK"/>
</dbReference>
<comment type="caution">
    <text evidence="9">The sequence shown here is derived from an EMBL/GenBank/DDBJ whole genome shotgun (WGS) entry which is preliminary data.</text>
</comment>
<gene>
    <name evidence="9" type="ORF">E3P86_02972</name>
</gene>